<evidence type="ECO:0000256" key="4">
    <source>
        <dbReference type="ARBA" id="ARBA00022989"/>
    </source>
</evidence>
<feature type="domain" description="G-protein coupled receptors family 1 profile" evidence="10">
    <location>
        <begin position="83"/>
        <end position="339"/>
    </location>
</feature>
<dbReference type="InterPro" id="IPR017452">
    <property type="entry name" value="GPCR_Rhodpsn_7TM"/>
</dbReference>
<evidence type="ECO:0000256" key="8">
    <source>
        <dbReference type="ARBA" id="ARBA00023224"/>
    </source>
</evidence>
<dbReference type="HOGENOM" id="CLU_009579_17_1_1"/>
<evidence type="ECO:0000259" key="10">
    <source>
        <dbReference type="PROSITE" id="PS50262"/>
    </source>
</evidence>
<dbReference type="eggNOG" id="KOG3656">
    <property type="taxonomic scope" value="Eukaryota"/>
</dbReference>
<evidence type="ECO:0000256" key="2">
    <source>
        <dbReference type="ARBA" id="ARBA00010663"/>
    </source>
</evidence>
<dbReference type="EnsemblMetazoa" id="tetur04g09567.1">
    <property type="protein sequence ID" value="tetur04g09567.1"/>
    <property type="gene ID" value="tetur04g09567"/>
</dbReference>
<protein>
    <recommendedName>
        <fullName evidence="10">G-protein coupled receptors family 1 profile domain-containing protein</fullName>
    </recommendedName>
</protein>
<name>T1K3R5_TETUR</name>
<keyword evidence="3 9" id="KW-0812">Transmembrane</keyword>
<dbReference type="OrthoDB" id="9946013at2759"/>
<dbReference type="GO" id="GO:0005886">
    <property type="term" value="C:plasma membrane"/>
    <property type="evidence" value="ECO:0007669"/>
    <property type="project" value="TreeGrafter"/>
</dbReference>
<feature type="transmembrane region" description="Helical" evidence="9">
    <location>
        <begin position="182"/>
        <end position="202"/>
    </location>
</feature>
<accession>T1K3R5</accession>
<sequence length="426" mass="49680">MTPDGPVTVPSIHYLPNSSSPVSSLTDIQCLEYLSFGSPEDWIDNTAIISYRSQTLIWVHKSYLEMSLKILIFLIIIAISFIGNYLILIVMIKFKNSRNCTNLFICNMAIADLMTTLFSAWTSLQENLFQNYTLGPVFCKIETSSKVLFLITSIFSLTWISCDRLIGIIRPFRNPMKRRKAWFIMGFIWFLSFIIGIPFYFWREYRTREWCDYFEVWCKTDGRKIDVYMFVLLAFMVYIPLFIMTFSYCLVIAKMKSFETKISTDENSIKIKHRRKVILMLFIYLITSAICWSPLQVVVFYRFIALNSSVDSVKPWNEEAKFWAQVFASANSALNPLIYGITNGSFRKAICLLYPKLSWFLRLDTSSRRRVTNNGEQLALQTRARELVKSTFTMSNYKKKKNQPIKTISGQNVEMAHINGLKDSRR</sequence>
<dbReference type="PRINTS" id="PR00237">
    <property type="entry name" value="GPCRRHODOPSN"/>
</dbReference>
<dbReference type="Gene3D" id="1.20.1070.10">
    <property type="entry name" value="Rhodopsin 7-helix transmembrane proteins"/>
    <property type="match status" value="1"/>
</dbReference>
<organism evidence="11 12">
    <name type="scientific">Tetranychus urticae</name>
    <name type="common">Two-spotted spider mite</name>
    <dbReference type="NCBI Taxonomy" id="32264"/>
    <lineage>
        <taxon>Eukaryota</taxon>
        <taxon>Metazoa</taxon>
        <taxon>Ecdysozoa</taxon>
        <taxon>Arthropoda</taxon>
        <taxon>Chelicerata</taxon>
        <taxon>Arachnida</taxon>
        <taxon>Acari</taxon>
        <taxon>Acariformes</taxon>
        <taxon>Trombidiformes</taxon>
        <taxon>Prostigmata</taxon>
        <taxon>Eleutherengona</taxon>
        <taxon>Raphignathae</taxon>
        <taxon>Tetranychoidea</taxon>
        <taxon>Tetranychidae</taxon>
        <taxon>Tetranychus</taxon>
    </lineage>
</organism>
<keyword evidence="12" id="KW-1185">Reference proteome</keyword>
<comment type="similarity">
    <text evidence="2">Belongs to the G-protein coupled receptor 1 family.</text>
</comment>
<dbReference type="OMA" id="HIRSIMI"/>
<dbReference type="PRINTS" id="PR01012">
    <property type="entry name" value="NRPEPTIDEYR"/>
</dbReference>
<dbReference type="PANTHER" id="PTHR45695">
    <property type="entry name" value="LEUCOKININ RECEPTOR-RELATED"/>
    <property type="match status" value="1"/>
</dbReference>
<keyword evidence="4 9" id="KW-1133">Transmembrane helix</keyword>
<keyword evidence="6 9" id="KW-0472">Membrane</keyword>
<dbReference type="Proteomes" id="UP000015104">
    <property type="component" value="Unassembled WGS sequence"/>
</dbReference>
<dbReference type="PROSITE" id="PS50262">
    <property type="entry name" value="G_PROTEIN_RECEP_F1_2"/>
    <property type="match status" value="1"/>
</dbReference>
<comment type="subcellular location">
    <subcellularLocation>
        <location evidence="1">Membrane</location>
        <topology evidence="1">Multi-pass membrane protein</topology>
    </subcellularLocation>
</comment>
<feature type="transmembrane region" description="Helical" evidence="9">
    <location>
        <begin position="104"/>
        <end position="124"/>
    </location>
</feature>
<dbReference type="InterPro" id="IPR000611">
    <property type="entry name" value="NPY_rcpt"/>
</dbReference>
<dbReference type="KEGG" id="tut:107359848"/>
<feature type="transmembrane region" description="Helical" evidence="9">
    <location>
        <begin position="70"/>
        <end position="92"/>
    </location>
</feature>
<evidence type="ECO:0000256" key="5">
    <source>
        <dbReference type="ARBA" id="ARBA00023040"/>
    </source>
</evidence>
<keyword evidence="8" id="KW-0807">Transducer</keyword>
<dbReference type="PANTHER" id="PTHR45695:SF9">
    <property type="entry name" value="LEUCOKININ RECEPTOR"/>
    <property type="match status" value="1"/>
</dbReference>
<evidence type="ECO:0000256" key="1">
    <source>
        <dbReference type="ARBA" id="ARBA00004141"/>
    </source>
</evidence>
<feature type="transmembrane region" description="Helical" evidence="9">
    <location>
        <begin position="144"/>
        <end position="162"/>
    </location>
</feature>
<keyword evidence="7" id="KW-0675">Receptor</keyword>
<feature type="transmembrane region" description="Helical" evidence="9">
    <location>
        <begin position="277"/>
        <end position="304"/>
    </location>
</feature>
<keyword evidence="5" id="KW-0297">G-protein coupled receptor</keyword>
<evidence type="ECO:0000313" key="11">
    <source>
        <dbReference type="EnsemblMetazoa" id="tetur04g09567.1"/>
    </source>
</evidence>
<dbReference type="GO" id="GO:0004983">
    <property type="term" value="F:neuropeptide Y receptor activity"/>
    <property type="evidence" value="ECO:0007669"/>
    <property type="project" value="InterPro"/>
</dbReference>
<dbReference type="Pfam" id="PF00001">
    <property type="entry name" value="7tm_1"/>
    <property type="match status" value="1"/>
</dbReference>
<evidence type="ECO:0000256" key="3">
    <source>
        <dbReference type="ARBA" id="ARBA00022692"/>
    </source>
</evidence>
<evidence type="ECO:0000256" key="7">
    <source>
        <dbReference type="ARBA" id="ARBA00023170"/>
    </source>
</evidence>
<dbReference type="EMBL" id="CAEY01001369">
    <property type="status" value="NOT_ANNOTATED_CDS"/>
    <property type="molecule type" value="Genomic_DNA"/>
</dbReference>
<reference evidence="11" key="2">
    <citation type="submission" date="2015-06" db="UniProtKB">
        <authorList>
            <consortium name="EnsemblMetazoa"/>
        </authorList>
    </citation>
    <scope>IDENTIFICATION</scope>
</reference>
<evidence type="ECO:0000256" key="6">
    <source>
        <dbReference type="ARBA" id="ARBA00023136"/>
    </source>
</evidence>
<evidence type="ECO:0000313" key="12">
    <source>
        <dbReference type="Proteomes" id="UP000015104"/>
    </source>
</evidence>
<dbReference type="InterPro" id="IPR000276">
    <property type="entry name" value="GPCR_Rhodpsn"/>
</dbReference>
<proteinExistence type="inferred from homology"/>
<gene>
    <name evidence="11" type="primary">107359848</name>
</gene>
<feature type="transmembrane region" description="Helical" evidence="9">
    <location>
        <begin position="227"/>
        <end position="253"/>
    </location>
</feature>
<dbReference type="SUPFAM" id="SSF81321">
    <property type="entry name" value="Family A G protein-coupled receptor-like"/>
    <property type="match status" value="1"/>
</dbReference>
<dbReference type="AlphaFoldDB" id="T1K3R5"/>
<reference evidence="12" key="1">
    <citation type="submission" date="2011-08" db="EMBL/GenBank/DDBJ databases">
        <authorList>
            <person name="Rombauts S."/>
        </authorList>
    </citation>
    <scope>NUCLEOTIDE SEQUENCE</scope>
    <source>
        <strain evidence="12">London</strain>
    </source>
</reference>
<evidence type="ECO:0000256" key="9">
    <source>
        <dbReference type="SAM" id="Phobius"/>
    </source>
</evidence>